<dbReference type="PANTHER" id="PTHR45820:SF9">
    <property type="entry name" value="FI23527P1"/>
    <property type="match status" value="1"/>
</dbReference>
<dbReference type="GO" id="GO:0006882">
    <property type="term" value="P:intracellular zinc ion homeostasis"/>
    <property type="evidence" value="ECO:0007669"/>
    <property type="project" value="TreeGrafter"/>
</dbReference>
<comment type="similarity">
    <text evidence="2">Belongs to the cation diffusion facilitator (CDF) transporter (TC 2.A.4) family. SLC30A subfamily.</text>
</comment>
<keyword evidence="11" id="KW-1185">Reference proteome</keyword>
<feature type="transmembrane region" description="Helical" evidence="8">
    <location>
        <begin position="206"/>
        <end position="223"/>
    </location>
</feature>
<evidence type="ECO:0000256" key="1">
    <source>
        <dbReference type="ARBA" id="ARBA00004141"/>
    </source>
</evidence>
<organism evidence="10 11">
    <name type="scientific">Ramazzottius varieornatus</name>
    <name type="common">Water bear</name>
    <name type="synonym">Tardigrade</name>
    <dbReference type="NCBI Taxonomy" id="947166"/>
    <lineage>
        <taxon>Eukaryota</taxon>
        <taxon>Metazoa</taxon>
        <taxon>Ecdysozoa</taxon>
        <taxon>Tardigrada</taxon>
        <taxon>Eutardigrada</taxon>
        <taxon>Parachela</taxon>
        <taxon>Hypsibioidea</taxon>
        <taxon>Ramazzottiidae</taxon>
        <taxon>Ramazzottius</taxon>
    </lineage>
</organism>
<dbReference type="InterPro" id="IPR002524">
    <property type="entry name" value="Cation_efflux"/>
</dbReference>
<name>A0A1D1VH92_RAMVA</name>
<evidence type="ECO:0000256" key="3">
    <source>
        <dbReference type="ARBA" id="ARBA00022692"/>
    </source>
</evidence>
<protein>
    <recommendedName>
        <fullName evidence="9">Cation efflux protein transmembrane domain-containing protein</fullName>
    </recommendedName>
</protein>
<reference evidence="10 11" key="1">
    <citation type="journal article" date="2016" name="Nat. Commun.">
        <title>Extremotolerant tardigrade genome and improved radiotolerance of human cultured cells by tardigrade-unique protein.</title>
        <authorList>
            <person name="Hashimoto T."/>
            <person name="Horikawa D.D."/>
            <person name="Saito Y."/>
            <person name="Kuwahara H."/>
            <person name="Kozuka-Hata H."/>
            <person name="Shin-I T."/>
            <person name="Minakuchi Y."/>
            <person name="Ohishi K."/>
            <person name="Motoyama A."/>
            <person name="Aizu T."/>
            <person name="Enomoto A."/>
            <person name="Kondo K."/>
            <person name="Tanaka S."/>
            <person name="Hara Y."/>
            <person name="Koshikawa S."/>
            <person name="Sagara H."/>
            <person name="Miura T."/>
            <person name="Yokobori S."/>
            <person name="Miyagawa K."/>
            <person name="Suzuki Y."/>
            <person name="Kubo T."/>
            <person name="Oyama M."/>
            <person name="Kohara Y."/>
            <person name="Fujiyama A."/>
            <person name="Arakawa K."/>
            <person name="Katayama T."/>
            <person name="Toyoda A."/>
            <person name="Kunieda T."/>
        </authorList>
    </citation>
    <scope>NUCLEOTIDE SEQUENCE [LARGE SCALE GENOMIC DNA]</scope>
    <source>
        <strain evidence="10 11">YOKOZUNA-1</strain>
    </source>
</reference>
<evidence type="ECO:0000259" key="9">
    <source>
        <dbReference type="Pfam" id="PF01545"/>
    </source>
</evidence>
<proteinExistence type="inferred from homology"/>
<dbReference type="InterPro" id="IPR058533">
    <property type="entry name" value="Cation_efflux_TM"/>
</dbReference>
<dbReference type="SUPFAM" id="SSF161111">
    <property type="entry name" value="Cation efflux protein transmembrane domain-like"/>
    <property type="match status" value="1"/>
</dbReference>
<feature type="region of interest" description="Disordered" evidence="7">
    <location>
        <begin position="376"/>
        <end position="406"/>
    </location>
</feature>
<dbReference type="Proteomes" id="UP000186922">
    <property type="component" value="Unassembled WGS sequence"/>
</dbReference>
<evidence type="ECO:0000256" key="6">
    <source>
        <dbReference type="ARBA" id="ARBA00023136"/>
    </source>
</evidence>
<feature type="transmembrane region" description="Helical" evidence="8">
    <location>
        <begin position="48"/>
        <end position="65"/>
    </location>
</feature>
<feature type="domain" description="Cation efflux protein transmembrane" evidence="9">
    <location>
        <begin position="17"/>
        <end position="259"/>
    </location>
</feature>
<evidence type="ECO:0000313" key="10">
    <source>
        <dbReference type="EMBL" id="GAU97848.1"/>
    </source>
</evidence>
<evidence type="ECO:0000256" key="7">
    <source>
        <dbReference type="SAM" id="MobiDB-lite"/>
    </source>
</evidence>
<keyword evidence="6 8" id="KW-0472">Membrane</keyword>
<dbReference type="STRING" id="947166.A0A1D1VH92"/>
<comment type="subcellular location">
    <subcellularLocation>
        <location evidence="1">Membrane</location>
        <topology evidence="1">Multi-pass membrane protein</topology>
    </subcellularLocation>
</comment>
<comment type="caution">
    <text evidence="10">The sequence shown here is derived from an EMBL/GenBank/DDBJ whole genome shotgun (WGS) entry which is preliminary data.</text>
</comment>
<evidence type="ECO:0000256" key="2">
    <source>
        <dbReference type="ARBA" id="ARBA00008873"/>
    </source>
</evidence>
<keyword evidence="5 8" id="KW-1133">Transmembrane helix</keyword>
<dbReference type="Pfam" id="PF01545">
    <property type="entry name" value="Cation_efflux"/>
    <property type="match status" value="1"/>
</dbReference>
<accession>A0A1D1VH92</accession>
<dbReference type="EMBL" id="BDGG01000004">
    <property type="protein sequence ID" value="GAU97848.1"/>
    <property type="molecule type" value="Genomic_DNA"/>
</dbReference>
<keyword evidence="3 8" id="KW-0812">Transmembrane</keyword>
<dbReference type="PANTHER" id="PTHR45820">
    <property type="entry name" value="FI23527P1"/>
    <property type="match status" value="1"/>
</dbReference>
<sequence length="406" mass="44980">MADQTHPTEASHTVYVVLLLVINTIYFGASLVLSHITHSLTLRMDSNYVLYIVGSLIVVLIDLKLRNTRSVKNTFGWARIEFLGNLFNATFLASLSFSALVESVQQLIHLSGHQSHTHGMHEPVKVTILGGVRLALALITFAGRYASRDSSRNFRVSYTQTAGIEICVESPANCPATVDDGGVSPHKVQRPPVIYPNVGVAVIREFIGPILIITCGVIYIFYIQTDWCYYVDPSVCILQVFVLGATLFRAAKESGLALMLTIPTQIDIHAIQKRLLQKFPQILNIHDFHLWRTSRYHTVVTCHLVCSSLLEYVGVSAEIHKFFREEGISEVAIQPELFHAHDAANPNGGGVMSPDACRCCDASPKCCSLTGANKPHELRQRTRDPLPSEMVDLETGRRPDSLSDDE</sequence>
<evidence type="ECO:0000256" key="5">
    <source>
        <dbReference type="ARBA" id="ARBA00022989"/>
    </source>
</evidence>
<dbReference type="NCBIfam" id="TIGR01297">
    <property type="entry name" value="CDF"/>
    <property type="match status" value="1"/>
</dbReference>
<feature type="transmembrane region" description="Helical" evidence="8">
    <location>
        <begin position="12"/>
        <end position="36"/>
    </location>
</feature>
<feature type="transmembrane region" description="Helical" evidence="8">
    <location>
        <begin position="86"/>
        <end position="108"/>
    </location>
</feature>
<evidence type="ECO:0000313" key="11">
    <source>
        <dbReference type="Proteomes" id="UP000186922"/>
    </source>
</evidence>
<evidence type="ECO:0000256" key="4">
    <source>
        <dbReference type="ARBA" id="ARBA00022833"/>
    </source>
</evidence>
<dbReference type="AlphaFoldDB" id="A0A1D1VH92"/>
<dbReference type="InterPro" id="IPR027469">
    <property type="entry name" value="Cation_efflux_TMD_sf"/>
</dbReference>
<gene>
    <name evidence="10" type="primary">RvY_09077-1</name>
    <name evidence="10" type="synonym">RvY_09077.1</name>
    <name evidence="10" type="ORF">RvY_09077</name>
</gene>
<feature type="transmembrane region" description="Helical" evidence="8">
    <location>
        <begin position="229"/>
        <end position="251"/>
    </location>
</feature>
<dbReference type="OrthoDB" id="29444at2759"/>
<dbReference type="GO" id="GO:0016020">
    <property type="term" value="C:membrane"/>
    <property type="evidence" value="ECO:0007669"/>
    <property type="project" value="UniProtKB-SubCell"/>
</dbReference>
<evidence type="ECO:0000256" key="8">
    <source>
        <dbReference type="SAM" id="Phobius"/>
    </source>
</evidence>
<dbReference type="Gene3D" id="1.20.1510.10">
    <property type="entry name" value="Cation efflux protein transmembrane domain"/>
    <property type="match status" value="1"/>
</dbReference>
<feature type="compositionally biased region" description="Basic and acidic residues" evidence="7">
    <location>
        <begin position="394"/>
        <end position="406"/>
    </location>
</feature>
<dbReference type="GO" id="GO:0005385">
    <property type="term" value="F:zinc ion transmembrane transporter activity"/>
    <property type="evidence" value="ECO:0007669"/>
    <property type="project" value="TreeGrafter"/>
</dbReference>
<keyword evidence="4" id="KW-0862">Zinc</keyword>
<feature type="compositionally biased region" description="Basic and acidic residues" evidence="7">
    <location>
        <begin position="376"/>
        <end position="386"/>
    </location>
</feature>
<dbReference type="GO" id="GO:0010312">
    <property type="term" value="P:detoxification of zinc ion"/>
    <property type="evidence" value="ECO:0007669"/>
    <property type="project" value="TreeGrafter"/>
</dbReference>